<evidence type="ECO:0000256" key="8">
    <source>
        <dbReference type="RuleBase" id="RU364038"/>
    </source>
</evidence>
<dbReference type="InterPro" id="IPR009094">
    <property type="entry name" value="DiS-bond_isomerase_DsbC/G_N_sf"/>
</dbReference>
<evidence type="ECO:0000256" key="4">
    <source>
        <dbReference type="ARBA" id="ARBA00022729"/>
    </source>
</evidence>
<evidence type="ECO:0000313" key="11">
    <source>
        <dbReference type="EMBL" id="GAB51381.1"/>
    </source>
</evidence>
<evidence type="ECO:0000256" key="6">
    <source>
        <dbReference type="ARBA" id="ARBA00023157"/>
    </source>
</evidence>
<dbReference type="InterPro" id="IPR018950">
    <property type="entry name" value="DiS-bond_isomerase_DsbC/G_N"/>
</dbReference>
<dbReference type="RefSeq" id="WP_002434476.1">
    <property type="nucleotide sequence ID" value="NZ_BAFF01000002.1"/>
</dbReference>
<dbReference type="Gene3D" id="3.40.30.10">
    <property type="entry name" value="Glutaredoxin"/>
    <property type="match status" value="1"/>
</dbReference>
<dbReference type="SUPFAM" id="SSF52833">
    <property type="entry name" value="Thioredoxin-like"/>
    <property type="match status" value="1"/>
</dbReference>
<feature type="domain" description="Thioredoxin-like fold" evidence="10">
    <location>
        <begin position="104"/>
        <end position="227"/>
    </location>
</feature>
<reference evidence="11 12" key="1">
    <citation type="submission" date="2012-02" db="EMBL/GenBank/DDBJ databases">
        <title>Whole genome shotgun sequence of Escherichia hermannii NBRC 105704.</title>
        <authorList>
            <person name="Yoshida I."/>
            <person name="Hosoyama A."/>
            <person name="Tsuchikane K."/>
            <person name="Katsumata H."/>
            <person name="Yamazaki S."/>
            <person name="Fujita N."/>
        </authorList>
    </citation>
    <scope>NUCLEOTIDE SEQUENCE [LARGE SCALE GENOMIC DNA]</scope>
    <source>
        <strain evidence="11 12">NBRC 105704</strain>
    </source>
</reference>
<dbReference type="InterPro" id="IPR017937">
    <property type="entry name" value="Thioredoxin_CS"/>
</dbReference>
<keyword evidence="6" id="KW-1015">Disulfide bond</keyword>
<dbReference type="EMBL" id="BAFF01000002">
    <property type="protein sequence ID" value="GAB51381.1"/>
    <property type="molecule type" value="Genomic_DNA"/>
</dbReference>
<dbReference type="InterPro" id="IPR033954">
    <property type="entry name" value="DiS-bond_Isoase_DsbC/G"/>
</dbReference>
<comment type="subcellular location">
    <subcellularLocation>
        <location evidence="1 8">Periplasm</location>
    </subcellularLocation>
</comment>
<keyword evidence="5 8" id="KW-0574">Periplasm</keyword>
<evidence type="ECO:0000256" key="1">
    <source>
        <dbReference type="ARBA" id="ARBA00004418"/>
    </source>
</evidence>
<feature type="domain" description="Disulphide bond isomerase DsbC/G N-terminal" evidence="9">
    <location>
        <begin position="18"/>
        <end position="85"/>
    </location>
</feature>
<comment type="caution">
    <text evidence="11">The sequence shown here is derived from an EMBL/GenBank/DDBJ whole genome shotgun (WGS) entry which is preliminary data.</text>
</comment>
<evidence type="ECO:0000256" key="5">
    <source>
        <dbReference type="ARBA" id="ARBA00022764"/>
    </source>
</evidence>
<comment type="function">
    <text evidence="8">Required for disulfide bond formation in some periplasmic proteins. Acts by transferring its disulfide bond to other proteins and is reduced in the process.</text>
</comment>
<evidence type="ECO:0000256" key="3">
    <source>
        <dbReference type="ARBA" id="ARBA00011738"/>
    </source>
</evidence>
<proteinExistence type="inferred from homology"/>
<dbReference type="GO" id="GO:0042597">
    <property type="term" value="C:periplasmic space"/>
    <property type="evidence" value="ECO:0007669"/>
    <property type="project" value="UniProtKB-SubCell"/>
</dbReference>
<dbReference type="InterPro" id="IPR012336">
    <property type="entry name" value="Thioredoxin-like_fold"/>
</dbReference>
<evidence type="ECO:0000259" key="9">
    <source>
        <dbReference type="Pfam" id="PF10411"/>
    </source>
</evidence>
<keyword evidence="4 8" id="KW-0732">Signal</keyword>
<dbReference type="Gene3D" id="3.10.450.70">
    <property type="entry name" value="Disulphide bond isomerase, DsbC/G, N-terminal"/>
    <property type="match status" value="1"/>
</dbReference>
<dbReference type="Pfam" id="PF10411">
    <property type="entry name" value="DsbC_N"/>
    <property type="match status" value="1"/>
</dbReference>
<dbReference type="PANTHER" id="PTHR35272">
    <property type="entry name" value="THIOL:DISULFIDE INTERCHANGE PROTEIN DSBC-RELATED"/>
    <property type="match status" value="1"/>
</dbReference>
<dbReference type="FunFam" id="3.40.30.10:FF:000083">
    <property type="entry name" value="Thiol:disulfide interchange protein"/>
    <property type="match status" value="1"/>
</dbReference>
<comment type="similarity">
    <text evidence="2 8">Belongs to the thioredoxin family. DsbC subfamily.</text>
</comment>
<evidence type="ECO:0000259" key="10">
    <source>
        <dbReference type="Pfam" id="PF13098"/>
    </source>
</evidence>
<evidence type="ECO:0000313" key="12">
    <source>
        <dbReference type="Proteomes" id="UP000010297"/>
    </source>
</evidence>
<dbReference type="PANTHER" id="PTHR35272:SF3">
    <property type="entry name" value="THIOL:DISULFIDE INTERCHANGE PROTEIN DSBC"/>
    <property type="match status" value="1"/>
</dbReference>
<comment type="subunit">
    <text evidence="3">Homodimer.</text>
</comment>
<dbReference type="Pfam" id="PF13098">
    <property type="entry name" value="Thioredoxin_2"/>
    <property type="match status" value="1"/>
</dbReference>
<dbReference type="CDD" id="cd03020">
    <property type="entry name" value="DsbA_DsbC_DsbG"/>
    <property type="match status" value="1"/>
</dbReference>
<dbReference type="InterPro" id="IPR051470">
    <property type="entry name" value="Thiol:disulfide_interchange"/>
</dbReference>
<name>H5V073_ATLHE</name>
<accession>H5V073</accession>
<keyword evidence="12" id="KW-1185">Reference proteome</keyword>
<dbReference type="GeneID" id="92827216"/>
<dbReference type="NCBIfam" id="NF008129">
    <property type="entry name" value="PRK10877.1"/>
    <property type="match status" value="1"/>
</dbReference>
<organism evidence="11 12">
    <name type="scientific">Atlantibacter hermannii NBRC 105704</name>
    <dbReference type="NCBI Taxonomy" id="1115512"/>
    <lineage>
        <taxon>Bacteria</taxon>
        <taxon>Pseudomonadati</taxon>
        <taxon>Pseudomonadota</taxon>
        <taxon>Gammaproteobacteria</taxon>
        <taxon>Enterobacterales</taxon>
        <taxon>Enterobacteriaceae</taxon>
        <taxon>Atlantibacter</taxon>
    </lineage>
</organism>
<dbReference type="Proteomes" id="UP000010297">
    <property type="component" value="Unassembled WGS sequence"/>
</dbReference>
<feature type="signal peptide" evidence="8">
    <location>
        <begin position="1"/>
        <end position="21"/>
    </location>
</feature>
<dbReference type="SUPFAM" id="SSF54423">
    <property type="entry name" value="DsbC/DsbG N-terminal domain-like"/>
    <property type="match status" value="1"/>
</dbReference>
<dbReference type="AlphaFoldDB" id="H5V073"/>
<sequence length="239" mass="25914">MKKGFMLLTLLAATVSGLAHADDAVIKQSLAKLGVQSADIQASPVPGMKTVLTSSGVLYVTDDGKHIIQGPLYDVSGNQPVNVTNQLLMGKLNQLEKEMIVYKAPQEKHVITVFTDITCGYCHKLHEEMKDYNALGITVRYLAFPRQGIQSQAEKDMKSIWCAKDRNKAFDDAMNGKAVPAASCNIDIADHYALGVQFGVNGTPAIVLSNGYVVPGYQGPKEMKAFLDEHQKQTSGNGQ</sequence>
<feature type="chain" id="PRO_5010007016" description="Thiol:disulfide interchange protein" evidence="8">
    <location>
        <begin position="22"/>
        <end position="239"/>
    </location>
</feature>
<keyword evidence="7 8" id="KW-0676">Redox-active center</keyword>
<gene>
    <name evidence="11" type="primary">dsbC</name>
    <name evidence="11" type="ORF">EH105704_02_04100</name>
</gene>
<protein>
    <recommendedName>
        <fullName evidence="8">Thiol:disulfide interchange protein</fullName>
    </recommendedName>
</protein>
<dbReference type="eggNOG" id="COG1651">
    <property type="taxonomic scope" value="Bacteria"/>
</dbReference>
<evidence type="ECO:0000256" key="7">
    <source>
        <dbReference type="ARBA" id="ARBA00023284"/>
    </source>
</evidence>
<dbReference type="PROSITE" id="PS00194">
    <property type="entry name" value="THIOREDOXIN_1"/>
    <property type="match status" value="1"/>
</dbReference>
<dbReference type="InterPro" id="IPR036249">
    <property type="entry name" value="Thioredoxin-like_sf"/>
</dbReference>
<evidence type="ECO:0000256" key="2">
    <source>
        <dbReference type="ARBA" id="ARBA00009813"/>
    </source>
</evidence>